<dbReference type="GO" id="GO:0003723">
    <property type="term" value="F:RNA binding"/>
    <property type="evidence" value="ECO:0007669"/>
    <property type="project" value="UniProtKB-KW"/>
</dbReference>
<evidence type="ECO:0000256" key="17">
    <source>
        <dbReference type="SAM" id="MobiDB-lite"/>
    </source>
</evidence>
<name>A0AAV6MN37_9ROSI</name>
<comment type="similarity">
    <text evidence="2">Belongs to the eukaryotic ribosomal protein eL8 family.</text>
</comment>
<evidence type="ECO:0000256" key="15">
    <source>
        <dbReference type="ARBA" id="ARBA00048679"/>
    </source>
</evidence>
<dbReference type="GO" id="GO:0005524">
    <property type="term" value="F:ATP binding"/>
    <property type="evidence" value="ECO:0007669"/>
    <property type="project" value="UniProtKB-UniRule"/>
</dbReference>
<evidence type="ECO:0000256" key="13">
    <source>
        <dbReference type="ARBA" id="ARBA00023274"/>
    </source>
</evidence>
<evidence type="ECO:0000256" key="11">
    <source>
        <dbReference type="ARBA" id="ARBA00022884"/>
    </source>
</evidence>
<dbReference type="InterPro" id="IPR004038">
    <property type="entry name" value="Ribosomal_eL8/eL30/eS12/Gad45"/>
</dbReference>
<evidence type="ECO:0000256" key="12">
    <source>
        <dbReference type="ARBA" id="ARBA00023242"/>
    </source>
</evidence>
<dbReference type="InterPro" id="IPR052239">
    <property type="entry name" value="Ser/Thr-specific_kinases"/>
</dbReference>
<dbReference type="GO" id="GO:0005730">
    <property type="term" value="C:nucleolus"/>
    <property type="evidence" value="ECO:0007669"/>
    <property type="project" value="UniProtKB-SubCell"/>
</dbReference>
<dbReference type="SMART" id="SM00220">
    <property type="entry name" value="S_TKc"/>
    <property type="match status" value="1"/>
</dbReference>
<dbReference type="FunFam" id="3.30.1330.30:FF:000015">
    <property type="entry name" value="H/ACA ribonucleoprotein complex subunit NHP2"/>
    <property type="match status" value="1"/>
</dbReference>
<dbReference type="EC" id="2.7.11.1" evidence="3"/>
<keyword evidence="9" id="KW-0418">Kinase</keyword>
<comment type="catalytic activity">
    <reaction evidence="14">
        <text>L-threonyl-[protein] + ATP = O-phospho-L-threonyl-[protein] + ADP + H(+)</text>
        <dbReference type="Rhea" id="RHEA:46608"/>
        <dbReference type="Rhea" id="RHEA-COMP:11060"/>
        <dbReference type="Rhea" id="RHEA-COMP:11605"/>
        <dbReference type="ChEBI" id="CHEBI:15378"/>
        <dbReference type="ChEBI" id="CHEBI:30013"/>
        <dbReference type="ChEBI" id="CHEBI:30616"/>
        <dbReference type="ChEBI" id="CHEBI:61977"/>
        <dbReference type="ChEBI" id="CHEBI:456216"/>
        <dbReference type="EC" id="2.7.11.1"/>
    </reaction>
</comment>
<proteinExistence type="inferred from homology"/>
<dbReference type="EMBL" id="JAGKQH010000013">
    <property type="protein sequence ID" value="KAG6584384.1"/>
    <property type="molecule type" value="Genomic_DNA"/>
</dbReference>
<evidence type="ECO:0000256" key="7">
    <source>
        <dbReference type="ARBA" id="ARBA00022679"/>
    </source>
</evidence>
<evidence type="ECO:0000256" key="1">
    <source>
        <dbReference type="ARBA" id="ARBA00004604"/>
    </source>
</evidence>
<evidence type="ECO:0000256" key="4">
    <source>
        <dbReference type="ARBA" id="ARBA00022517"/>
    </source>
</evidence>
<dbReference type="PROSITE" id="PS00107">
    <property type="entry name" value="PROTEIN_KINASE_ATP"/>
    <property type="match status" value="1"/>
</dbReference>
<feature type="binding site" evidence="16">
    <location>
        <position position="221"/>
    </location>
    <ligand>
        <name>ATP</name>
        <dbReference type="ChEBI" id="CHEBI:30616"/>
    </ligand>
</feature>
<accession>A0AAV6MN37</accession>
<evidence type="ECO:0000313" key="19">
    <source>
        <dbReference type="EMBL" id="KAG6584384.1"/>
    </source>
</evidence>
<evidence type="ECO:0000256" key="6">
    <source>
        <dbReference type="ARBA" id="ARBA00022552"/>
    </source>
</evidence>
<dbReference type="GO" id="GO:0004674">
    <property type="term" value="F:protein serine/threonine kinase activity"/>
    <property type="evidence" value="ECO:0007669"/>
    <property type="project" value="UniProtKB-KW"/>
</dbReference>
<dbReference type="GO" id="GO:0006364">
    <property type="term" value="P:rRNA processing"/>
    <property type="evidence" value="ECO:0007669"/>
    <property type="project" value="UniProtKB-KW"/>
</dbReference>
<dbReference type="PROSITE" id="PS50011">
    <property type="entry name" value="PROTEIN_KINASE_DOM"/>
    <property type="match status" value="1"/>
</dbReference>
<evidence type="ECO:0000256" key="14">
    <source>
        <dbReference type="ARBA" id="ARBA00047899"/>
    </source>
</evidence>
<evidence type="ECO:0000256" key="16">
    <source>
        <dbReference type="PROSITE-ProRule" id="PRU10141"/>
    </source>
</evidence>
<dbReference type="Pfam" id="PF00069">
    <property type="entry name" value="Pkinase"/>
    <property type="match status" value="1"/>
</dbReference>
<dbReference type="CDD" id="cd13986">
    <property type="entry name" value="STKc_16"/>
    <property type="match status" value="1"/>
</dbReference>
<sequence length="503" mass="55421">MGSDSEAEKSHKKGKEKEKKKLSALAPIAKPLAGKKLCKLTLKLVRKAAEHKCLKRGVKEVVKSIRRGQKGLCVIAGNISPIDVITHVPILCEEADIRYLYVPSKEDLASAGSTKRPTCCVLVQTKPNKGELGSTEQEKLKADYDQVVAEPFESICLEMGCSFSGLNALYDAVNGGGDIWINENRFRIVRQLGEGGFAFVFLVKEVISDSSSASGGGLAKKLKDPSRLSGDGTYALKKVLIQSSEQLELVREEIRVSSRFSHLNLLPLLDHAIIAVKSSTEGSVKHEAYLLFPVHLDGTLLDNSQAMKAKKEFFSTLDVLEIFRQLCAGLKHMHSGESPYAHNDVKPGNVLVTHRKGKSPLAILMDFGSARPARREIRSRSEALQLQEWASEHCSAPFRAPELWDCPSHADIDERTDIWSLGCTLYAIMYGMSPFEYALGESGGSLQLAIVNAQIKWPAGPNPPYPDALHQFIKWMLQPQAAVRPRIDDIILHVDKLIAKFST</sequence>
<keyword evidence="12" id="KW-0539">Nucleus</keyword>
<comment type="caution">
    <text evidence="19">The sequence shown here is derived from an EMBL/GenBank/DDBJ whole genome shotgun (WGS) entry which is preliminary data.</text>
</comment>
<dbReference type="InterPro" id="IPR017441">
    <property type="entry name" value="Protein_kinase_ATP_BS"/>
</dbReference>
<protein>
    <recommendedName>
        <fullName evidence="3">non-specific serine/threonine protein kinase</fullName>
        <ecNumber evidence="3">2.7.11.1</ecNumber>
    </recommendedName>
</protein>
<organism evidence="19 20">
    <name type="scientific">Cucurbita argyrosperma subsp. sororia</name>
    <dbReference type="NCBI Taxonomy" id="37648"/>
    <lineage>
        <taxon>Eukaryota</taxon>
        <taxon>Viridiplantae</taxon>
        <taxon>Streptophyta</taxon>
        <taxon>Embryophyta</taxon>
        <taxon>Tracheophyta</taxon>
        <taxon>Spermatophyta</taxon>
        <taxon>Magnoliopsida</taxon>
        <taxon>eudicotyledons</taxon>
        <taxon>Gunneridae</taxon>
        <taxon>Pentapetalae</taxon>
        <taxon>rosids</taxon>
        <taxon>fabids</taxon>
        <taxon>Cucurbitales</taxon>
        <taxon>Cucurbitaceae</taxon>
        <taxon>Cucurbiteae</taxon>
        <taxon>Cucurbita</taxon>
    </lineage>
</organism>
<gene>
    <name evidence="19" type="ORF">SDJN03_20316</name>
</gene>
<comment type="catalytic activity">
    <reaction evidence="15">
        <text>L-seryl-[protein] + ATP = O-phospho-L-seryl-[protein] + ADP + H(+)</text>
        <dbReference type="Rhea" id="RHEA:17989"/>
        <dbReference type="Rhea" id="RHEA-COMP:9863"/>
        <dbReference type="Rhea" id="RHEA-COMP:11604"/>
        <dbReference type="ChEBI" id="CHEBI:15378"/>
        <dbReference type="ChEBI" id="CHEBI:29999"/>
        <dbReference type="ChEBI" id="CHEBI:30616"/>
        <dbReference type="ChEBI" id="CHEBI:83421"/>
        <dbReference type="ChEBI" id="CHEBI:456216"/>
        <dbReference type="EC" id="2.7.11.1"/>
    </reaction>
</comment>
<keyword evidence="6" id="KW-0698">rRNA processing</keyword>
<evidence type="ECO:0000256" key="8">
    <source>
        <dbReference type="ARBA" id="ARBA00022741"/>
    </source>
</evidence>
<dbReference type="GO" id="GO:0005737">
    <property type="term" value="C:cytoplasm"/>
    <property type="evidence" value="ECO:0007669"/>
    <property type="project" value="TreeGrafter"/>
</dbReference>
<dbReference type="PROSITE" id="PS00108">
    <property type="entry name" value="PROTEIN_KINASE_ST"/>
    <property type="match status" value="1"/>
</dbReference>
<keyword evidence="10 16" id="KW-0067">ATP-binding</keyword>
<feature type="region of interest" description="Disordered" evidence="17">
    <location>
        <begin position="1"/>
        <end position="21"/>
    </location>
</feature>
<keyword evidence="4" id="KW-0690">Ribosome biogenesis</keyword>
<evidence type="ECO:0000256" key="3">
    <source>
        <dbReference type="ARBA" id="ARBA00012513"/>
    </source>
</evidence>
<keyword evidence="5" id="KW-0723">Serine/threonine-protein kinase</keyword>
<evidence type="ECO:0000313" key="20">
    <source>
        <dbReference type="Proteomes" id="UP000685013"/>
    </source>
</evidence>
<keyword evidence="8 16" id="KW-0547">Nucleotide-binding</keyword>
<dbReference type="AlphaFoldDB" id="A0AAV6MN37"/>
<dbReference type="GO" id="GO:1990904">
    <property type="term" value="C:ribonucleoprotein complex"/>
    <property type="evidence" value="ECO:0007669"/>
    <property type="project" value="UniProtKB-KW"/>
</dbReference>
<keyword evidence="20" id="KW-1185">Reference proteome</keyword>
<dbReference type="Pfam" id="PF01248">
    <property type="entry name" value="Ribosomal_L7Ae"/>
    <property type="match status" value="1"/>
</dbReference>
<dbReference type="PANTHER" id="PTHR45998:SF2">
    <property type="entry name" value="SERINE_THREONINE-PROTEIN KINASE 16"/>
    <property type="match status" value="1"/>
</dbReference>
<keyword evidence="7" id="KW-0808">Transferase</keyword>
<evidence type="ECO:0000256" key="10">
    <source>
        <dbReference type="ARBA" id="ARBA00022840"/>
    </source>
</evidence>
<dbReference type="PANTHER" id="PTHR45998">
    <property type="entry name" value="SERINE/THREONINE-PROTEIN KINASE 16"/>
    <property type="match status" value="1"/>
</dbReference>
<comment type="subcellular location">
    <subcellularLocation>
        <location evidence="1">Nucleus</location>
        <location evidence="1">Nucleolus</location>
    </subcellularLocation>
</comment>
<dbReference type="InterPro" id="IPR000719">
    <property type="entry name" value="Prot_kinase_dom"/>
</dbReference>
<evidence type="ECO:0000256" key="9">
    <source>
        <dbReference type="ARBA" id="ARBA00022777"/>
    </source>
</evidence>
<keyword evidence="11" id="KW-0694">RNA-binding</keyword>
<evidence type="ECO:0000256" key="5">
    <source>
        <dbReference type="ARBA" id="ARBA00022527"/>
    </source>
</evidence>
<evidence type="ECO:0000259" key="18">
    <source>
        <dbReference type="PROSITE" id="PS50011"/>
    </source>
</evidence>
<evidence type="ECO:0000256" key="2">
    <source>
        <dbReference type="ARBA" id="ARBA00007337"/>
    </source>
</evidence>
<keyword evidence="13 19" id="KW-0687">Ribonucleoprotein</keyword>
<dbReference type="InterPro" id="IPR008271">
    <property type="entry name" value="Ser/Thr_kinase_AS"/>
</dbReference>
<dbReference type="Proteomes" id="UP000685013">
    <property type="component" value="Chromosome 13"/>
</dbReference>
<feature type="domain" description="Protein kinase" evidence="18">
    <location>
        <begin position="186"/>
        <end position="498"/>
    </location>
</feature>
<feature type="non-terminal residue" evidence="19">
    <location>
        <position position="1"/>
    </location>
</feature>
<reference evidence="19 20" key="1">
    <citation type="journal article" date="2021" name="Hortic Res">
        <title>The domestication of Cucurbita argyrosperma as revealed by the genome of its wild relative.</title>
        <authorList>
            <person name="Barrera-Redondo J."/>
            <person name="Sanchez-de la Vega G."/>
            <person name="Aguirre-Liguori J.A."/>
            <person name="Castellanos-Morales G."/>
            <person name="Gutierrez-Guerrero Y.T."/>
            <person name="Aguirre-Dugua X."/>
            <person name="Aguirre-Planter E."/>
            <person name="Tenaillon M.I."/>
            <person name="Lira-Saade R."/>
            <person name="Eguiarte L.E."/>
        </authorList>
    </citation>
    <scope>NUCLEOTIDE SEQUENCE [LARGE SCALE GENOMIC DNA]</scope>
    <source>
        <strain evidence="19">JBR-2021</strain>
    </source>
</reference>